<dbReference type="InterPro" id="IPR009241">
    <property type="entry name" value="HigB-like"/>
</dbReference>
<name>X1N6R3_9ZZZZ</name>
<dbReference type="AlphaFoldDB" id="X1N6R3"/>
<dbReference type="EMBL" id="BARV01010602">
    <property type="protein sequence ID" value="GAI14329.1"/>
    <property type="molecule type" value="Genomic_DNA"/>
</dbReference>
<protein>
    <recommendedName>
        <fullName evidence="2">Type II toxin-antitoxin system RelE/ParE family toxin</fullName>
    </recommendedName>
</protein>
<sequence length="96" mass="11472">MDVQVKLAVLVKYIADHGRLFDITKFRKVNSRDNIFEFKPVNHRFFSFFYKGRKIIITNAYMKKSQKVSKRDLEKARNMKKAYAARLKGGIYYEKN</sequence>
<comment type="caution">
    <text evidence="1">The sequence shown here is derived from an EMBL/GenBank/DDBJ whole genome shotgun (WGS) entry which is preliminary data.</text>
</comment>
<proteinExistence type="predicted"/>
<accession>X1N6R3</accession>
<reference evidence="1" key="1">
    <citation type="journal article" date="2014" name="Front. Microbiol.">
        <title>High frequency of phylogenetically diverse reductive dehalogenase-homologous genes in deep subseafloor sedimentary metagenomes.</title>
        <authorList>
            <person name="Kawai M."/>
            <person name="Futagami T."/>
            <person name="Toyoda A."/>
            <person name="Takaki Y."/>
            <person name="Nishi S."/>
            <person name="Hori S."/>
            <person name="Arai W."/>
            <person name="Tsubouchi T."/>
            <person name="Morono Y."/>
            <person name="Uchiyama I."/>
            <person name="Ito T."/>
            <person name="Fujiyama A."/>
            <person name="Inagaki F."/>
            <person name="Takami H."/>
        </authorList>
    </citation>
    <scope>NUCLEOTIDE SEQUENCE</scope>
    <source>
        <strain evidence="1">Expedition CK06-06</strain>
    </source>
</reference>
<dbReference type="Pfam" id="PF05973">
    <property type="entry name" value="Gp49"/>
    <property type="match status" value="1"/>
</dbReference>
<gene>
    <name evidence="1" type="ORF">S06H3_20468</name>
</gene>
<organism evidence="1">
    <name type="scientific">marine sediment metagenome</name>
    <dbReference type="NCBI Taxonomy" id="412755"/>
    <lineage>
        <taxon>unclassified sequences</taxon>
        <taxon>metagenomes</taxon>
        <taxon>ecological metagenomes</taxon>
    </lineage>
</organism>
<evidence type="ECO:0000313" key="1">
    <source>
        <dbReference type="EMBL" id="GAI14329.1"/>
    </source>
</evidence>
<evidence type="ECO:0008006" key="2">
    <source>
        <dbReference type="Google" id="ProtNLM"/>
    </source>
</evidence>